<accession>A0ABD2XIC7</accession>
<proteinExistence type="inferred from homology"/>
<keyword evidence="1" id="KW-0560">Oxidoreductase</keyword>
<comment type="similarity">
    <text evidence="2">Belongs to the short-chain dehydrogenases/reductases (SDR) family.</text>
</comment>
<dbReference type="SUPFAM" id="SSF51735">
    <property type="entry name" value="NAD(P)-binding Rossmann-fold domains"/>
    <property type="match status" value="1"/>
</dbReference>
<organism evidence="3 4">
    <name type="scientific">Trichogramma kaykai</name>
    <dbReference type="NCBI Taxonomy" id="54128"/>
    <lineage>
        <taxon>Eukaryota</taxon>
        <taxon>Metazoa</taxon>
        <taxon>Ecdysozoa</taxon>
        <taxon>Arthropoda</taxon>
        <taxon>Hexapoda</taxon>
        <taxon>Insecta</taxon>
        <taxon>Pterygota</taxon>
        <taxon>Neoptera</taxon>
        <taxon>Endopterygota</taxon>
        <taxon>Hymenoptera</taxon>
        <taxon>Apocrita</taxon>
        <taxon>Proctotrupomorpha</taxon>
        <taxon>Chalcidoidea</taxon>
        <taxon>Trichogrammatidae</taxon>
        <taxon>Trichogramma</taxon>
    </lineage>
</organism>
<dbReference type="EMBL" id="JBJJXI010000025">
    <property type="protein sequence ID" value="KAL3404563.1"/>
    <property type="molecule type" value="Genomic_DNA"/>
</dbReference>
<dbReference type="PRINTS" id="PR00080">
    <property type="entry name" value="SDRFAMILY"/>
</dbReference>
<protein>
    <recommendedName>
        <fullName evidence="5">Retinol dehydrogenase 11</fullName>
    </recommendedName>
</protein>
<name>A0ABD2XIC7_9HYME</name>
<reference evidence="3 4" key="1">
    <citation type="journal article" date="2024" name="bioRxiv">
        <title>A reference genome for Trichogramma kaykai: A tiny desert-dwelling parasitoid wasp with competing sex-ratio distorters.</title>
        <authorList>
            <person name="Culotta J."/>
            <person name="Lindsey A.R."/>
        </authorList>
    </citation>
    <scope>NUCLEOTIDE SEQUENCE [LARGE SCALE GENOMIC DNA]</scope>
    <source>
        <strain evidence="3 4">KSX58</strain>
    </source>
</reference>
<evidence type="ECO:0000313" key="3">
    <source>
        <dbReference type="EMBL" id="KAL3404563.1"/>
    </source>
</evidence>
<dbReference type="PRINTS" id="PR00081">
    <property type="entry name" value="GDHRDH"/>
</dbReference>
<gene>
    <name evidence="3" type="ORF">TKK_003020</name>
</gene>
<evidence type="ECO:0000256" key="1">
    <source>
        <dbReference type="ARBA" id="ARBA00023002"/>
    </source>
</evidence>
<evidence type="ECO:0000313" key="4">
    <source>
        <dbReference type="Proteomes" id="UP001627154"/>
    </source>
</evidence>
<dbReference type="Gene3D" id="3.40.50.720">
    <property type="entry name" value="NAD(P)-binding Rossmann-like Domain"/>
    <property type="match status" value="1"/>
</dbReference>
<dbReference type="AlphaFoldDB" id="A0ABD2XIC7"/>
<comment type="caution">
    <text evidence="3">The sequence shown here is derived from an EMBL/GenBank/DDBJ whole genome shotgun (WGS) entry which is preliminary data.</text>
</comment>
<dbReference type="PANTHER" id="PTHR43157:SF73">
    <property type="entry name" value="WW DOMAIN-CONTAINING OXIDOREDUCTASE-LIKE PROTEIN"/>
    <property type="match status" value="1"/>
</dbReference>
<evidence type="ECO:0000256" key="2">
    <source>
        <dbReference type="RuleBase" id="RU000363"/>
    </source>
</evidence>
<keyword evidence="4" id="KW-1185">Reference proteome</keyword>
<dbReference type="InterPro" id="IPR036291">
    <property type="entry name" value="NAD(P)-bd_dom_sf"/>
</dbReference>
<sequence length="329" mass="36813">MWPFSATCQSKARLIGKTIVITGANSGIGKETARDLYRRGARVILACRNIEKAQAAVEELKKTPPSKPDREQFKGEPGELVICKLNLCSLKSVRECAKKLAASEAKIHVLINNAGVMMCPHERTEDGYELQLQSNHLGHFLLTMLLLPKMRDSAPGCRVINVSSMAHIRGRMYFDDINLDKSYTPLRAYQQSKLANVLFTKELARKLEESEIKGITSYSLHPGVIATELGRHLDNSFFPGTRFLFSLFRPFIKTPELGAQTNIHCACDEEAGKETGLYYKECRVSAPASNADNLEDAERLWMESLKLVSLPQEKKLTDLLRAIESQELA</sequence>
<dbReference type="Pfam" id="PF00106">
    <property type="entry name" value="adh_short"/>
    <property type="match status" value="1"/>
</dbReference>
<dbReference type="InterPro" id="IPR002347">
    <property type="entry name" value="SDR_fam"/>
</dbReference>
<dbReference type="GO" id="GO:0016491">
    <property type="term" value="F:oxidoreductase activity"/>
    <property type="evidence" value="ECO:0007669"/>
    <property type="project" value="UniProtKB-KW"/>
</dbReference>
<dbReference type="Proteomes" id="UP001627154">
    <property type="component" value="Unassembled WGS sequence"/>
</dbReference>
<dbReference type="PANTHER" id="PTHR43157">
    <property type="entry name" value="PHOSPHATIDYLINOSITOL-GLYCAN BIOSYNTHESIS CLASS F PROTEIN-RELATED"/>
    <property type="match status" value="1"/>
</dbReference>
<evidence type="ECO:0008006" key="5">
    <source>
        <dbReference type="Google" id="ProtNLM"/>
    </source>
</evidence>